<gene>
    <name evidence="2" type="primary">lap1</name>
    <name evidence="2" type="ORF">DAT39_005313</name>
</gene>
<name>A0A8J4UM44_CLAMG</name>
<reference evidence="2" key="1">
    <citation type="submission" date="2020-07" db="EMBL/GenBank/DDBJ databases">
        <title>Clarias magur genome sequencing, assembly and annotation.</title>
        <authorList>
            <person name="Kushwaha B."/>
            <person name="Kumar R."/>
            <person name="Das P."/>
            <person name="Joshi C.G."/>
            <person name="Kumar D."/>
            <person name="Nagpure N.S."/>
            <person name="Pandey M."/>
            <person name="Agarwal S."/>
            <person name="Srivastava S."/>
            <person name="Singh M."/>
            <person name="Sahoo L."/>
            <person name="Jayasankar P."/>
            <person name="Meher P.K."/>
            <person name="Koringa P.G."/>
            <person name="Iquebal M.A."/>
            <person name="Das S.P."/>
            <person name="Bit A."/>
            <person name="Patnaik S."/>
            <person name="Patel N."/>
            <person name="Shah T.M."/>
            <person name="Hinsu A."/>
            <person name="Jena J.K."/>
        </authorList>
    </citation>
    <scope>NUCLEOTIDE SEQUENCE</scope>
    <source>
        <strain evidence="2">CIFAMagur01</strain>
        <tissue evidence="2">Testis</tissue>
    </source>
</reference>
<keyword evidence="3" id="KW-1185">Reference proteome</keyword>
<feature type="non-terminal residue" evidence="2">
    <location>
        <position position="99"/>
    </location>
</feature>
<accession>A0A8J4UM44</accession>
<sequence length="99" mass="10959">MICPFLIIMYSYSGTCAQASATLLAAHGRPSDNQLWKRQGEERVMQPDSQLLEPAGLHRPGSVLRKKKKEKGKGGKRELGQGAFNSIPKKNKAKGKYMD</sequence>
<evidence type="ECO:0000313" key="3">
    <source>
        <dbReference type="Proteomes" id="UP000727407"/>
    </source>
</evidence>
<feature type="compositionally biased region" description="Basic residues" evidence="1">
    <location>
        <begin position="89"/>
        <end position="99"/>
    </location>
</feature>
<dbReference type="Proteomes" id="UP000727407">
    <property type="component" value="Unassembled WGS sequence"/>
</dbReference>
<protein>
    <submittedName>
        <fullName evidence="2">Leucine-rich repeat-containing protein7</fullName>
    </submittedName>
</protein>
<organism evidence="2 3">
    <name type="scientific">Clarias magur</name>
    <name type="common">Asian catfish</name>
    <name type="synonym">Macropteronotus magur</name>
    <dbReference type="NCBI Taxonomy" id="1594786"/>
    <lineage>
        <taxon>Eukaryota</taxon>
        <taxon>Metazoa</taxon>
        <taxon>Chordata</taxon>
        <taxon>Craniata</taxon>
        <taxon>Vertebrata</taxon>
        <taxon>Euteleostomi</taxon>
        <taxon>Actinopterygii</taxon>
        <taxon>Neopterygii</taxon>
        <taxon>Teleostei</taxon>
        <taxon>Ostariophysi</taxon>
        <taxon>Siluriformes</taxon>
        <taxon>Clariidae</taxon>
        <taxon>Clarias</taxon>
    </lineage>
</organism>
<feature type="region of interest" description="Disordered" evidence="1">
    <location>
        <begin position="47"/>
        <end position="99"/>
    </location>
</feature>
<evidence type="ECO:0000256" key="1">
    <source>
        <dbReference type="SAM" id="MobiDB-lite"/>
    </source>
</evidence>
<evidence type="ECO:0000313" key="2">
    <source>
        <dbReference type="EMBL" id="KAF5904974.1"/>
    </source>
</evidence>
<comment type="caution">
    <text evidence="2">The sequence shown here is derived from an EMBL/GenBank/DDBJ whole genome shotgun (WGS) entry which is preliminary data.</text>
</comment>
<dbReference type="EMBL" id="QNUK01000050">
    <property type="protein sequence ID" value="KAF5904974.1"/>
    <property type="molecule type" value="Genomic_DNA"/>
</dbReference>
<dbReference type="AlphaFoldDB" id="A0A8J4UM44"/>
<proteinExistence type="predicted"/>